<dbReference type="OrthoDB" id="1658288at2759"/>
<evidence type="ECO:0000259" key="5">
    <source>
        <dbReference type="PROSITE" id="PS50089"/>
    </source>
</evidence>
<dbReference type="InterPro" id="IPR001841">
    <property type="entry name" value="Znf_RING"/>
</dbReference>
<dbReference type="GO" id="GO:0008270">
    <property type="term" value="F:zinc ion binding"/>
    <property type="evidence" value="ECO:0007669"/>
    <property type="project" value="UniProtKB-KW"/>
</dbReference>
<evidence type="ECO:0000313" key="7">
    <source>
        <dbReference type="Proteomes" id="UP000813427"/>
    </source>
</evidence>
<reference evidence="6" key="1">
    <citation type="journal article" date="2021" name="Nat. Commun.">
        <title>Genetic determinants of endophytism in the Arabidopsis root mycobiome.</title>
        <authorList>
            <person name="Mesny F."/>
            <person name="Miyauchi S."/>
            <person name="Thiergart T."/>
            <person name="Pickel B."/>
            <person name="Atanasova L."/>
            <person name="Karlsson M."/>
            <person name="Huettel B."/>
            <person name="Barry K.W."/>
            <person name="Haridas S."/>
            <person name="Chen C."/>
            <person name="Bauer D."/>
            <person name="Andreopoulos W."/>
            <person name="Pangilinan J."/>
            <person name="LaButti K."/>
            <person name="Riley R."/>
            <person name="Lipzen A."/>
            <person name="Clum A."/>
            <person name="Drula E."/>
            <person name="Henrissat B."/>
            <person name="Kohler A."/>
            <person name="Grigoriev I.V."/>
            <person name="Martin F.M."/>
            <person name="Hacquard S."/>
        </authorList>
    </citation>
    <scope>NUCLEOTIDE SEQUENCE</scope>
    <source>
        <strain evidence="6">MPI-SDFR-AT-0068</strain>
    </source>
</reference>
<proteinExistence type="predicted"/>
<dbReference type="SUPFAM" id="SSF57850">
    <property type="entry name" value="RING/U-box"/>
    <property type="match status" value="1"/>
</dbReference>
<accession>A0A8K0SA65</accession>
<dbReference type="CDD" id="cd16449">
    <property type="entry name" value="RING-HC"/>
    <property type="match status" value="1"/>
</dbReference>
<feature type="domain" description="RING-type" evidence="5">
    <location>
        <begin position="161"/>
        <end position="201"/>
    </location>
</feature>
<protein>
    <recommendedName>
        <fullName evidence="5">RING-type domain-containing protein</fullName>
    </recommendedName>
</protein>
<organism evidence="6 7">
    <name type="scientific">Fusarium tricinctum</name>
    <dbReference type="NCBI Taxonomy" id="61284"/>
    <lineage>
        <taxon>Eukaryota</taxon>
        <taxon>Fungi</taxon>
        <taxon>Dikarya</taxon>
        <taxon>Ascomycota</taxon>
        <taxon>Pezizomycotina</taxon>
        <taxon>Sordariomycetes</taxon>
        <taxon>Hypocreomycetidae</taxon>
        <taxon>Hypocreales</taxon>
        <taxon>Nectriaceae</taxon>
        <taxon>Fusarium</taxon>
        <taxon>Fusarium tricinctum species complex</taxon>
    </lineage>
</organism>
<dbReference type="InterPro" id="IPR013083">
    <property type="entry name" value="Znf_RING/FYVE/PHD"/>
</dbReference>
<dbReference type="AlphaFoldDB" id="A0A8K0SA65"/>
<dbReference type="PROSITE" id="PS50089">
    <property type="entry name" value="ZF_RING_2"/>
    <property type="match status" value="1"/>
</dbReference>
<name>A0A8K0SA65_9HYPO</name>
<gene>
    <name evidence="6" type="ORF">BKA59DRAFT_461553</name>
</gene>
<dbReference type="EMBL" id="JAGPXF010000001">
    <property type="protein sequence ID" value="KAH7261576.1"/>
    <property type="molecule type" value="Genomic_DNA"/>
</dbReference>
<keyword evidence="1" id="KW-0479">Metal-binding</keyword>
<dbReference type="InterPro" id="IPR017907">
    <property type="entry name" value="Znf_RING_CS"/>
</dbReference>
<dbReference type="Proteomes" id="UP000813427">
    <property type="component" value="Unassembled WGS sequence"/>
</dbReference>
<keyword evidence="7" id="KW-1185">Reference proteome</keyword>
<evidence type="ECO:0000256" key="2">
    <source>
        <dbReference type="ARBA" id="ARBA00022771"/>
    </source>
</evidence>
<evidence type="ECO:0000313" key="6">
    <source>
        <dbReference type="EMBL" id="KAH7261576.1"/>
    </source>
</evidence>
<evidence type="ECO:0000256" key="1">
    <source>
        <dbReference type="ARBA" id="ARBA00022723"/>
    </source>
</evidence>
<keyword evidence="2 4" id="KW-0863">Zinc-finger</keyword>
<dbReference type="PROSITE" id="PS00518">
    <property type="entry name" value="ZF_RING_1"/>
    <property type="match status" value="1"/>
</dbReference>
<keyword evidence="3" id="KW-0862">Zinc</keyword>
<evidence type="ECO:0000256" key="3">
    <source>
        <dbReference type="ARBA" id="ARBA00022833"/>
    </source>
</evidence>
<evidence type="ECO:0000256" key="4">
    <source>
        <dbReference type="PROSITE-ProRule" id="PRU00175"/>
    </source>
</evidence>
<dbReference type="Gene3D" id="3.30.40.10">
    <property type="entry name" value="Zinc/RING finger domain, C3HC4 (zinc finger)"/>
    <property type="match status" value="1"/>
</dbReference>
<comment type="caution">
    <text evidence="6">The sequence shown here is derived from an EMBL/GenBank/DDBJ whole genome shotgun (WGS) entry which is preliminary data.</text>
</comment>
<sequence length="372" mass="41249">MQDTFGEVFPCYMPLHDLEISKTLKGKVYITGMLRTPSLKIALPKMRVSLGGGGTVIQDIHKDKTPRLWNWDVSQVINIQILNAVAFKSVTGINPPIPAISFEEYTRAGLPLLSFQEPNESQVSKLIAAPGACIKSFRQIDEEHGLAIGIRVRKDNGPVICSWCEHRLCDSILLPCRHIFCTWCVRVQMTRRKVVSCKFCNLKASNVKIYAAATAVGDAGPKQEDKAAPLTMQPVQKLEELCRNRVRWGGEADSLEYKPVHALVLDGGTGGRKVGDSDWNLMIAQVLREWEIGLRTEEEVRDLASYALTSGGAAAEGTPEALEILLSLGAKPRNAEEMKTFLQALEERKDLGSLRKSLLAEWELGLEYRMCG</sequence>